<protein>
    <submittedName>
        <fullName evidence="1">Uncharacterized protein</fullName>
    </submittedName>
</protein>
<sequence>MDRSKLKIKNLAKIKFCKIFPFLINFSSNQVHRKILPDYFSRRPCGRGS</sequence>
<organism evidence="1 2">
    <name type="scientific">Anaerococcus hydrogenalis DSM 7454</name>
    <dbReference type="NCBI Taxonomy" id="561177"/>
    <lineage>
        <taxon>Bacteria</taxon>
        <taxon>Bacillati</taxon>
        <taxon>Bacillota</taxon>
        <taxon>Tissierellia</taxon>
        <taxon>Tissierellales</taxon>
        <taxon>Peptoniphilaceae</taxon>
        <taxon>Anaerococcus</taxon>
    </lineage>
</organism>
<name>B6W9S0_9FIRM</name>
<comment type="caution">
    <text evidence="1">The sequence shown here is derived from an EMBL/GenBank/DDBJ whole genome shotgun (WGS) entry which is preliminary data.</text>
</comment>
<reference evidence="1 2" key="2">
    <citation type="submission" date="2008-10" db="EMBL/GenBank/DDBJ databases">
        <title>Draft genome sequence of Anaerococcus hydrogenalis (DSM 7454).</title>
        <authorList>
            <person name="Sudarsanam P."/>
            <person name="Ley R."/>
            <person name="Guruge J."/>
            <person name="Turnbaugh P.J."/>
            <person name="Mahowald M."/>
            <person name="Liep D."/>
            <person name="Gordon J."/>
        </authorList>
    </citation>
    <scope>NUCLEOTIDE SEQUENCE [LARGE SCALE GENOMIC DNA]</scope>
    <source>
        <strain evidence="1 2">DSM 7454</strain>
    </source>
</reference>
<dbReference type="Proteomes" id="UP000005451">
    <property type="component" value="Unassembled WGS sequence"/>
</dbReference>
<evidence type="ECO:0000313" key="2">
    <source>
        <dbReference type="Proteomes" id="UP000005451"/>
    </source>
</evidence>
<gene>
    <name evidence="1" type="ORF">ANHYDRO_01345</name>
</gene>
<evidence type="ECO:0000313" key="1">
    <source>
        <dbReference type="EMBL" id="EEB35834.1"/>
    </source>
</evidence>
<proteinExistence type="predicted"/>
<dbReference type="EMBL" id="ABXA01000035">
    <property type="protein sequence ID" value="EEB35834.1"/>
    <property type="molecule type" value="Genomic_DNA"/>
</dbReference>
<dbReference type="STRING" id="561177.ANHYDRO_01345"/>
<dbReference type="AlphaFoldDB" id="B6W9S0"/>
<accession>B6W9S0</accession>
<reference evidence="1 2" key="1">
    <citation type="submission" date="2008-09" db="EMBL/GenBank/DDBJ databases">
        <authorList>
            <person name="Fulton L."/>
            <person name="Clifton S."/>
            <person name="Fulton B."/>
            <person name="Xu J."/>
            <person name="Minx P."/>
            <person name="Pepin K.H."/>
            <person name="Johnson M."/>
            <person name="Thiruvilangam P."/>
            <person name="Bhonagiri V."/>
            <person name="Nash W.E."/>
            <person name="Mardis E.R."/>
            <person name="Wilson R.K."/>
        </authorList>
    </citation>
    <scope>NUCLEOTIDE SEQUENCE [LARGE SCALE GENOMIC DNA]</scope>
    <source>
        <strain evidence="1 2">DSM 7454</strain>
    </source>
</reference>